<gene>
    <name evidence="2" type="ORF">ABG768_022473</name>
</gene>
<organism evidence="2 3">
    <name type="scientific">Culter alburnus</name>
    <name type="common">Topmouth culter</name>
    <dbReference type="NCBI Taxonomy" id="194366"/>
    <lineage>
        <taxon>Eukaryota</taxon>
        <taxon>Metazoa</taxon>
        <taxon>Chordata</taxon>
        <taxon>Craniata</taxon>
        <taxon>Vertebrata</taxon>
        <taxon>Euteleostomi</taxon>
        <taxon>Actinopterygii</taxon>
        <taxon>Neopterygii</taxon>
        <taxon>Teleostei</taxon>
        <taxon>Ostariophysi</taxon>
        <taxon>Cypriniformes</taxon>
        <taxon>Xenocyprididae</taxon>
        <taxon>Xenocypridinae</taxon>
        <taxon>Culter</taxon>
    </lineage>
</organism>
<dbReference type="Pfam" id="PF12796">
    <property type="entry name" value="Ank_2"/>
    <property type="match status" value="1"/>
</dbReference>
<name>A0AAW2ALV8_CULAL</name>
<evidence type="ECO:0000313" key="3">
    <source>
        <dbReference type="Proteomes" id="UP001479290"/>
    </source>
</evidence>
<dbReference type="PROSITE" id="PS50297">
    <property type="entry name" value="ANK_REP_REGION"/>
    <property type="match status" value="3"/>
</dbReference>
<dbReference type="EMBL" id="JAWDJR010000005">
    <property type="protein sequence ID" value="KAK9974372.1"/>
    <property type="molecule type" value="Genomic_DNA"/>
</dbReference>
<sequence>MVESPLQGEEQLDSSSSGSLSLLMAKIHNEGLTCSPEFSKNTEPLEELDTANKQLADTETSKEPLVQSTSPAIEFLHVDSIPDWTKNNINTPHNDLTQISLQELHSLNTLFQKKTLNQDEVTDMVTVQNQQGVVETTETALSTSPTQMRQSYTETHGMECEKLEGDTLILNVTDLIDGSEAEPYSSCRVAVNELVIDVPEVHANTCAVFSCARIDAEHSENSHRADCIVEGDMLKNSADSDCTVVEWSNFTDIQDVAITSIQPKLSGCEERHSEKEAESTDVTPDTVASVSVLRPFLPENVCAHPSLDNTEEKAHLKHSHIALEMDGLFNPGELTSQKKKSNQQKRRFKQNVLKRKIDPDALNTVSKKVAQISLKSLHKRNGLGETQLHRACIRGDLQLVKGLIEAGINVNVSDNAGWTALHEACSRGFVDVVEQLLEAGADVTSRGLNGCNPLHDAVKSGTYEIVRLLLQFGSSPHDKNMLGQSAVDLAAHESIKELLLTFKGPFRKPARTTDTSKQGSQLLAAEHMQPDQCLQSAGTRIDFSDNRKLTCLIRDGIIQRGDDNLEMTLKGCSHKGSLLENGSIRDASGRDFFLPEQGVESVLETQSIVPVTSDFAWKKDMYQSKSLWYYVPNYLNTEKKAKRSVEPQCCNANTSEPAVKEPSKNDVFMNVRSINLVSDEEFFPSHLMNRYWNLFARSEEWNFET</sequence>
<dbReference type="PROSITE" id="PS50088">
    <property type="entry name" value="ANK_REPEAT"/>
    <property type="match status" value="3"/>
</dbReference>
<keyword evidence="1" id="KW-0040">ANK repeat</keyword>
<proteinExistence type="predicted"/>
<dbReference type="PANTHER" id="PTHR24176:SF14">
    <property type="entry name" value="ANKYRIN REPEAT DOMAIN-CONTAINING PROTEIN 31"/>
    <property type="match status" value="1"/>
</dbReference>
<feature type="repeat" description="ANK" evidence="1">
    <location>
        <begin position="449"/>
        <end position="481"/>
    </location>
</feature>
<dbReference type="InterPro" id="IPR002110">
    <property type="entry name" value="Ankyrin_rpt"/>
</dbReference>
<dbReference type="Gene3D" id="1.25.40.20">
    <property type="entry name" value="Ankyrin repeat-containing domain"/>
    <property type="match status" value="1"/>
</dbReference>
<dbReference type="AlphaFoldDB" id="A0AAW2ALV8"/>
<feature type="repeat" description="ANK" evidence="1">
    <location>
        <begin position="416"/>
        <end position="448"/>
    </location>
</feature>
<dbReference type="SMART" id="SM00248">
    <property type="entry name" value="ANK"/>
    <property type="match status" value="3"/>
</dbReference>
<dbReference type="PRINTS" id="PR01415">
    <property type="entry name" value="ANKYRIN"/>
</dbReference>
<feature type="repeat" description="ANK" evidence="1">
    <location>
        <begin position="383"/>
        <end position="415"/>
    </location>
</feature>
<dbReference type="Pfam" id="PF00023">
    <property type="entry name" value="Ank"/>
    <property type="match status" value="1"/>
</dbReference>
<dbReference type="SUPFAM" id="SSF48403">
    <property type="entry name" value="Ankyrin repeat"/>
    <property type="match status" value="1"/>
</dbReference>
<evidence type="ECO:0000313" key="2">
    <source>
        <dbReference type="EMBL" id="KAK9974372.1"/>
    </source>
</evidence>
<dbReference type="PANTHER" id="PTHR24176">
    <property type="entry name" value="ANKYRIN REPEAT DOMAIN-CONTAINING PROTEIN 31-RELATED"/>
    <property type="match status" value="1"/>
</dbReference>
<dbReference type="InterPro" id="IPR036770">
    <property type="entry name" value="Ankyrin_rpt-contain_sf"/>
</dbReference>
<reference evidence="2 3" key="1">
    <citation type="submission" date="2024-05" db="EMBL/GenBank/DDBJ databases">
        <title>A high-quality chromosomal-level genome assembly of Topmouth culter (Culter alburnus).</title>
        <authorList>
            <person name="Zhao H."/>
        </authorList>
    </citation>
    <scope>NUCLEOTIDE SEQUENCE [LARGE SCALE GENOMIC DNA]</scope>
    <source>
        <strain evidence="2">CATC2023</strain>
        <tissue evidence="2">Muscle</tissue>
    </source>
</reference>
<evidence type="ECO:0000256" key="1">
    <source>
        <dbReference type="PROSITE-ProRule" id="PRU00023"/>
    </source>
</evidence>
<dbReference type="InterPro" id="IPR042334">
    <property type="entry name" value="ANKRD31"/>
</dbReference>
<dbReference type="Proteomes" id="UP001479290">
    <property type="component" value="Unassembled WGS sequence"/>
</dbReference>
<comment type="caution">
    <text evidence="2">The sequence shown here is derived from an EMBL/GenBank/DDBJ whole genome shotgun (WGS) entry which is preliminary data.</text>
</comment>
<accession>A0AAW2ALV8</accession>
<protein>
    <submittedName>
        <fullName evidence="2">Uncharacterized protein</fullName>
    </submittedName>
</protein>
<keyword evidence="3" id="KW-1185">Reference proteome</keyword>